<name>A0A9E9C8H9_9CYAN</name>
<dbReference type="EMBL" id="CP113797">
    <property type="protein sequence ID" value="WAL58457.1"/>
    <property type="molecule type" value="Genomic_DNA"/>
</dbReference>
<organism evidence="1 2">
    <name type="scientific">Thermocoleostomius sinensis A174</name>
    <dbReference type="NCBI Taxonomy" id="2016057"/>
    <lineage>
        <taxon>Bacteria</taxon>
        <taxon>Bacillati</taxon>
        <taxon>Cyanobacteriota</taxon>
        <taxon>Cyanophyceae</taxon>
        <taxon>Oculatellales</taxon>
        <taxon>Oculatellaceae</taxon>
        <taxon>Thermocoleostomius</taxon>
    </lineage>
</organism>
<gene>
    <name evidence="1" type="ORF">OXH18_14825</name>
</gene>
<protein>
    <submittedName>
        <fullName evidence="1">Uncharacterized protein</fullName>
    </submittedName>
</protein>
<dbReference type="Proteomes" id="UP001163152">
    <property type="component" value="Chromosome"/>
</dbReference>
<evidence type="ECO:0000313" key="2">
    <source>
        <dbReference type="Proteomes" id="UP001163152"/>
    </source>
</evidence>
<dbReference type="KEGG" id="tsin:OXH18_14825"/>
<accession>A0A9E9C8H9</accession>
<dbReference type="AlphaFoldDB" id="A0A9E9C8H9"/>
<keyword evidence="2" id="KW-1185">Reference proteome</keyword>
<evidence type="ECO:0000313" key="1">
    <source>
        <dbReference type="EMBL" id="WAL58457.1"/>
    </source>
</evidence>
<proteinExistence type="predicted"/>
<reference evidence="1" key="1">
    <citation type="submission" date="2022-12" db="EMBL/GenBank/DDBJ databases">
        <title>Polyphasic identification of a Novel Hot-Spring Cyanobacterium Ocullathermofonsia sinensis gen nov. sp. nov. and Genomic Insights on its Adaptations to the Thermal Habitat.</title>
        <authorList>
            <person name="Daroch M."/>
            <person name="Tang J."/>
            <person name="Jiang Y."/>
        </authorList>
    </citation>
    <scope>NUCLEOTIDE SEQUENCE</scope>
    <source>
        <strain evidence="1">PKUAC-SCTA174</strain>
    </source>
</reference>
<sequence length="164" mass="18436">MIHHISIPAEDPRHVATVLAELWNGCVIPFQPNSGGYALGSYVAFARDRQGTAIEVYPLGTELIPGRGTDQADSRHNQAQSRFTATHAAVSVPASREQVEIIARREGWRVLHCTRGLRSSNEYFEVLEFWIENRLMIELLTPEMSQQYTNFLNPAKLEGFGLVK</sequence>
<dbReference type="RefSeq" id="WP_268607874.1">
    <property type="nucleotide sequence ID" value="NZ_CP113797.1"/>
</dbReference>